<dbReference type="Proteomes" id="UP000323632">
    <property type="component" value="Unassembled WGS sequence"/>
</dbReference>
<feature type="chain" id="PRO_5024432091" description="T9SS type B sorting domain-containing protein" evidence="1">
    <location>
        <begin position="23"/>
        <end position="1455"/>
    </location>
</feature>
<dbReference type="NCBIfam" id="NF038133">
    <property type="entry name" value="choice_anch_L"/>
    <property type="match status" value="1"/>
</dbReference>
<comment type="caution">
    <text evidence="2">The sequence shown here is derived from an EMBL/GenBank/DDBJ whole genome shotgun (WGS) entry which is preliminary data.</text>
</comment>
<dbReference type="InterPro" id="IPR013783">
    <property type="entry name" value="Ig-like_fold"/>
</dbReference>
<name>A0A5M6CHZ0_9BACT</name>
<feature type="signal peptide" evidence="1">
    <location>
        <begin position="1"/>
        <end position="22"/>
    </location>
</feature>
<gene>
    <name evidence="2" type="ORF">F0919_08385</name>
</gene>
<accession>A0A5M6CHZ0</accession>
<evidence type="ECO:0000256" key="1">
    <source>
        <dbReference type="SAM" id="SignalP"/>
    </source>
</evidence>
<dbReference type="Gene3D" id="2.60.40.2030">
    <property type="match status" value="1"/>
</dbReference>
<sequence length="1455" mass="151327">MPKLFYYLTICCFVLFSAAAEAQISGTVFNDVNGITDNTVNGTGANAGGLNAVLVNVTTGNVAATTAVAANGTYSFASVTSANYNVLITTNTATVGSAPPIVALPANWVVTGEYLGTGTGNDGTVDGILPLGTTASVTDANFGIEQMPSTTTNTALAQPNPGGTVAVTLLATDFGATDPDAGTIDSIQIPSFPTNTTTLGVNAVNYTSVTFPAGGIKVPANTNGQPTQAITLDPVNGGISAVITYAAMDNARKLDATPGTLTVPFTDSISGKVFNDINGLIGTPLNTVDGTGTNAGGLNAVLVNTTTGNVMSFSTVAANGSYYLNAPNGSYAVWITTNTPTIGNPPPAVVLPTNWVSTGENLGTTAGNDGTVDGTLALPTITGNVINANLGIEQLPNTNIDTAALQADPGGTTPVPVPANSFGGTDPNGGDMDSLRIINFPNNTTTIVINGVTYTNLTWPAGGVVIPTNNAGQPSWAITLDPEGPGYVTIDYAEIDNADKADATPGSRTLVFGGMQVTDNRTALQLAQSLTGSGVVVLNPTLNCAGLANGIFDVIGVPPALNNLNLDSGIVLTSGWAKTTGPAPNIGVNGPQVNAGPDHAFFTPGDPDLNTVLMGITTNDACKLEFDFVPAGDTVKFDYVFASTEYEGWSCSQFNDAFGFFISGPGYATPYNIAKIPGTTIPICVNSTTGVTSGGGCASMGPGSPFSQYYVDNTGGQLVTYKGFTTVFTAIAGVIPCDTFHLKLAIGDGSDEALDSGVFLKAGSLSSTALAVHTYGGAGLERPFTNTVRGCPPGVIRISRNGGLSQPITFPVTYTGTAVNGVDYNPLPTTVVIPAGDSVISLNISGIPITPATGPKSAIISIISPYTCGNGDPIILSSDTIMIYDSIYVKIPTPDTAICRDKHVDINADADSFLDVAWTPAATVSDPTALDVTLSPTQPTNYTLTVMIPGSLGTGCSASSAHIFVDVKDTPVVDLGPDKVTCGTGVQLNAATTPLNDDETFSWTPVTNLSDPEIRNPFASPTATTQYTVKVNPGAVGCDGYDSIIVRILPDHITVLNNDSVVCAGSQVVLRADADTNFSFNWTPENDIVNPIAANTILNAQSSGYYTLTASYPGCLPMPDSFYLEVQPVPRVNIGADRYICSYDTIQFIGSVTPANYGNYTFDWTPGLDLNDSTIQNPVFSGDNYVPEMTLKVTTPIGCTGSDTMMIVVYPGDFLTASTDTGTCPPAMIQLESSGAQTYSWSPSYGLNAIDIPNPVATPVTSTEYTLLGSKTYNGHVCYDTQRVAVNVYPAASLNLPDSVQLWPGESYQMNPEGNGLYYTWFPPSGLTAANISNPVASPEVRTRYFVTSVTENGCIVKDSIDILVNTETALDAPNAFSPSTGPFKIVKRGIATLQYFRIYNRWGNKVFETSNIDEGWDGNYNDKPQPMGVYVYTIEAVSSTGKPFKKNGNVTLLR</sequence>
<keyword evidence="1" id="KW-0732">Signal</keyword>
<keyword evidence="3" id="KW-1185">Reference proteome</keyword>
<reference evidence="2 3" key="1">
    <citation type="submission" date="2019-09" db="EMBL/GenBank/DDBJ databases">
        <title>Genome sequence and assembly of Taibaiella sp.</title>
        <authorList>
            <person name="Chhetri G."/>
        </authorList>
    </citation>
    <scope>NUCLEOTIDE SEQUENCE [LARGE SCALE GENOMIC DNA]</scope>
    <source>
        <strain evidence="2 3">KVB11</strain>
    </source>
</reference>
<evidence type="ECO:0000313" key="2">
    <source>
        <dbReference type="EMBL" id="KAA5534626.1"/>
    </source>
</evidence>
<proteinExistence type="predicted"/>
<dbReference type="RefSeq" id="WP_150032306.1">
    <property type="nucleotide sequence ID" value="NZ_VWSH01000002.1"/>
</dbReference>
<evidence type="ECO:0000313" key="3">
    <source>
        <dbReference type="Proteomes" id="UP000323632"/>
    </source>
</evidence>
<organism evidence="2 3">
    <name type="scientific">Taibaiella lutea</name>
    <dbReference type="NCBI Taxonomy" id="2608001"/>
    <lineage>
        <taxon>Bacteria</taxon>
        <taxon>Pseudomonadati</taxon>
        <taxon>Bacteroidota</taxon>
        <taxon>Chitinophagia</taxon>
        <taxon>Chitinophagales</taxon>
        <taxon>Chitinophagaceae</taxon>
        <taxon>Taibaiella</taxon>
    </lineage>
</organism>
<dbReference type="EMBL" id="VWSH01000002">
    <property type="protein sequence ID" value="KAA5534626.1"/>
    <property type="molecule type" value="Genomic_DNA"/>
</dbReference>
<dbReference type="Gene3D" id="2.60.40.10">
    <property type="entry name" value="Immunoglobulins"/>
    <property type="match status" value="1"/>
</dbReference>
<dbReference type="InterPro" id="IPR038081">
    <property type="entry name" value="CalX-like_sf"/>
</dbReference>
<protein>
    <recommendedName>
        <fullName evidence="4">T9SS type B sorting domain-containing protein</fullName>
    </recommendedName>
</protein>
<evidence type="ECO:0008006" key="4">
    <source>
        <dbReference type="Google" id="ProtNLM"/>
    </source>
</evidence>
<dbReference type="Pfam" id="PF13585">
    <property type="entry name" value="CHU_C"/>
    <property type="match status" value="1"/>
</dbReference>
<dbReference type="SUPFAM" id="SSF141072">
    <property type="entry name" value="CalX-like"/>
    <property type="match status" value="1"/>
</dbReference>
<dbReference type="InterPro" id="IPR049804">
    <property type="entry name" value="Choice_anch_L"/>
</dbReference>